<dbReference type="Proteomes" id="UP001652620">
    <property type="component" value="Chromosome 3"/>
</dbReference>
<reference evidence="8" key="1">
    <citation type="submission" date="2025-08" db="UniProtKB">
        <authorList>
            <consortium name="RefSeq"/>
        </authorList>
    </citation>
    <scope>IDENTIFICATION</scope>
    <source>
        <tissue evidence="8">Adult</tissue>
    </source>
</reference>
<keyword evidence="2 5" id="KW-0812">Transmembrane</keyword>
<dbReference type="Pfam" id="PF07690">
    <property type="entry name" value="MFS_1"/>
    <property type="match status" value="2"/>
</dbReference>
<dbReference type="PANTHER" id="PTHR23507:SF39">
    <property type="entry name" value="GH23453P-RELATED"/>
    <property type="match status" value="1"/>
</dbReference>
<dbReference type="InterPro" id="IPR005829">
    <property type="entry name" value="Sugar_transporter_CS"/>
</dbReference>
<dbReference type="PROSITE" id="PS50850">
    <property type="entry name" value="MFS"/>
    <property type="match status" value="1"/>
</dbReference>
<evidence type="ECO:0000256" key="4">
    <source>
        <dbReference type="ARBA" id="ARBA00023136"/>
    </source>
</evidence>
<feature type="transmembrane region" description="Helical" evidence="5">
    <location>
        <begin position="360"/>
        <end position="382"/>
    </location>
</feature>
<feature type="transmembrane region" description="Helical" evidence="5">
    <location>
        <begin position="99"/>
        <end position="122"/>
    </location>
</feature>
<dbReference type="SUPFAM" id="SSF103473">
    <property type="entry name" value="MFS general substrate transporter"/>
    <property type="match status" value="2"/>
</dbReference>
<feature type="transmembrane region" description="Helical" evidence="5">
    <location>
        <begin position="632"/>
        <end position="655"/>
    </location>
</feature>
<feature type="transmembrane region" description="Helical" evidence="5">
    <location>
        <begin position="331"/>
        <end position="353"/>
    </location>
</feature>
<feature type="transmembrane region" description="Helical" evidence="5">
    <location>
        <begin position="697"/>
        <end position="724"/>
    </location>
</feature>
<proteinExistence type="predicted"/>
<feature type="transmembrane region" description="Helical" evidence="5">
    <location>
        <begin position="893"/>
        <end position="915"/>
    </location>
</feature>
<feature type="transmembrane region" description="Helical" evidence="5">
    <location>
        <begin position="988"/>
        <end position="1009"/>
    </location>
</feature>
<feature type="transmembrane region" description="Helical" evidence="5">
    <location>
        <begin position="231"/>
        <end position="252"/>
    </location>
</feature>
<protein>
    <submittedName>
        <fullName evidence="8">Uncharacterized protein LOC105221974</fullName>
    </submittedName>
</protein>
<feature type="transmembrane region" description="Helical" evidence="5">
    <location>
        <begin position="864"/>
        <end position="886"/>
    </location>
</feature>
<feature type="transmembrane region" description="Helical" evidence="5">
    <location>
        <begin position="764"/>
        <end position="785"/>
    </location>
</feature>
<feature type="transmembrane region" description="Helical" evidence="5">
    <location>
        <begin position="388"/>
        <end position="409"/>
    </location>
</feature>
<keyword evidence="4 5" id="KW-0472">Membrane</keyword>
<feature type="domain" description="Major facilitator superfamily (MFS) profile" evidence="6">
    <location>
        <begin position="38"/>
        <end position="477"/>
    </location>
</feature>
<feature type="transmembrane region" description="Helical" evidence="5">
    <location>
        <begin position="293"/>
        <end position="311"/>
    </location>
</feature>
<keyword evidence="7" id="KW-1185">Reference proteome</keyword>
<comment type="subcellular location">
    <subcellularLocation>
        <location evidence="1">Membrane</location>
        <topology evidence="1">Multi-pass membrane protein</topology>
    </subcellularLocation>
</comment>
<evidence type="ECO:0000256" key="3">
    <source>
        <dbReference type="ARBA" id="ARBA00022989"/>
    </source>
</evidence>
<feature type="transmembrane region" description="Helical" evidence="5">
    <location>
        <begin position="203"/>
        <end position="225"/>
    </location>
</feature>
<feature type="transmembrane region" description="Helical" evidence="5">
    <location>
        <begin position="667"/>
        <end position="691"/>
    </location>
</feature>
<feature type="transmembrane region" description="Helical" evidence="5">
    <location>
        <begin position="134"/>
        <end position="158"/>
    </location>
</feature>
<dbReference type="PANTHER" id="PTHR23507">
    <property type="entry name" value="ZGC:174356"/>
    <property type="match status" value="1"/>
</dbReference>
<evidence type="ECO:0000259" key="6">
    <source>
        <dbReference type="PROSITE" id="PS50850"/>
    </source>
</evidence>
<evidence type="ECO:0000313" key="8">
    <source>
        <dbReference type="RefSeq" id="XP_049308696.1"/>
    </source>
</evidence>
<gene>
    <name evidence="8" type="primary">LOC105221974</name>
</gene>
<feature type="transmembrane region" description="Helical" evidence="5">
    <location>
        <begin position="954"/>
        <end position="976"/>
    </location>
</feature>
<dbReference type="Gene3D" id="1.20.1250.20">
    <property type="entry name" value="MFS general substrate transporter like domains"/>
    <property type="match status" value="2"/>
</dbReference>
<dbReference type="InterPro" id="IPR036259">
    <property type="entry name" value="MFS_trans_sf"/>
</dbReference>
<evidence type="ECO:0000256" key="2">
    <source>
        <dbReference type="ARBA" id="ARBA00022692"/>
    </source>
</evidence>
<dbReference type="GeneID" id="105221974"/>
<feature type="transmembrane region" description="Helical" evidence="5">
    <location>
        <begin position="921"/>
        <end position="942"/>
    </location>
</feature>
<organism evidence="7 8">
    <name type="scientific">Bactrocera dorsalis</name>
    <name type="common">Oriental fruit fly</name>
    <name type="synonym">Dacus dorsalis</name>
    <dbReference type="NCBI Taxonomy" id="27457"/>
    <lineage>
        <taxon>Eukaryota</taxon>
        <taxon>Metazoa</taxon>
        <taxon>Ecdysozoa</taxon>
        <taxon>Arthropoda</taxon>
        <taxon>Hexapoda</taxon>
        <taxon>Insecta</taxon>
        <taxon>Pterygota</taxon>
        <taxon>Neoptera</taxon>
        <taxon>Endopterygota</taxon>
        <taxon>Diptera</taxon>
        <taxon>Brachycera</taxon>
        <taxon>Muscomorpha</taxon>
        <taxon>Tephritoidea</taxon>
        <taxon>Tephritidae</taxon>
        <taxon>Bactrocera</taxon>
        <taxon>Bactrocera</taxon>
    </lineage>
</organism>
<feature type="transmembrane region" description="Helical" evidence="5">
    <location>
        <begin position="421"/>
        <end position="443"/>
    </location>
</feature>
<evidence type="ECO:0000256" key="1">
    <source>
        <dbReference type="ARBA" id="ARBA00004141"/>
    </source>
</evidence>
<name>A0ABM3JHI2_BACDO</name>
<accession>A0ABM3JHI2</accession>
<keyword evidence="3 5" id="KW-1133">Transmembrane helix</keyword>
<feature type="transmembrane region" description="Helical" evidence="5">
    <location>
        <begin position="570"/>
        <end position="589"/>
    </location>
</feature>
<dbReference type="InterPro" id="IPR020846">
    <property type="entry name" value="MFS_dom"/>
</dbReference>
<feature type="transmembrane region" description="Helical" evidence="5">
    <location>
        <begin position="164"/>
        <end position="191"/>
    </location>
</feature>
<evidence type="ECO:0000313" key="7">
    <source>
        <dbReference type="Proteomes" id="UP001652620"/>
    </source>
</evidence>
<sequence length="1023" mass="111911">MSIEQESIAAEKLQAIEEDNNSEIASSKSDGKRKFTVIEPALFLNYIATALAGAVLQNQELYQTCVAVYDYDEELCEPMLGVIAKNATSQAIETQVQPYVARIIMASSLINSVLPAFLSLFIGPWSDKFGRRPVLVATFAAAFLGHVITSILAGISMATPINPWVYIISYIPLALTGGTCALIAMSFCLVSDVSDEGGRARRLFLVEGAMGIGTLVGNLIASYILAATGTIGVFVIAGSMDLVALLYIAIFVTESLNVKHERTKSHVREFFKFDLIRDLVKTCLKRRPHYDRGIIWCIMFALISTTFVQQGEANVIYLFLRNKFNLTLQEFTTFTAAGIGIKMIGCAIILILLRVVFSAPLTVVAILGLLGSFADSFIRALAEKFWQMYVAAVAGFMGGINSPMLQAVLASLVDRTEIGKVYAVITSLQTLSPLASAPVYTGIYNATLVSYPGAFYFLSSALYVANFFLITIIYIMQLKTNINLNKQHTMAARRPTSLNLNARHSTSLEQFVFEVGTAMPLTPGSTPEITPLPLFPITETETETKTAEAVPSTNNNMASNRFVEKNKRTVIEPAVFLVYVATAMAGAVLQNQQLYQTCHAVYNYDKELCEPMLGVIAKNETSKEIETKIQPYVANIIMTSSVISSVLPAFLSLFIGPWSDKFGRRPVLVATFSAGFIGHTITTILAAISLLTPLNPWVYILSNIPLALTGGTCALITMVFCLVSDVSDEGGKARRMFFVDGALGIGILIGNVISSYILAGTGTIGVFTIAASMDLLALLYLLFFVDESLKIQHERKESHLREFFKFGLIKDLVKSCLKRRPHYDRAIIWCIMFTLVTTTFVMQGESNVFYLFLRNKFNLTLQQFTTYNAVTICIKMVGCGLILLLLRVLFKAPLIVVAMLGLLGCFTESLIRSLAQAFWQMYLAATCGFMGGINSPMLQAVLAGLVEATEIGKIYAVISSLQTLSPLASAPVYTGIYRATLESYPGAFYLLSAAIYCISFVLITVLFIMQRIGAKAARQQSTA</sequence>
<dbReference type="InterPro" id="IPR011701">
    <property type="entry name" value="MFS"/>
</dbReference>
<evidence type="ECO:0000256" key="5">
    <source>
        <dbReference type="SAM" id="Phobius"/>
    </source>
</evidence>
<feature type="transmembrane region" description="Helical" evidence="5">
    <location>
        <begin position="455"/>
        <end position="476"/>
    </location>
</feature>
<feature type="transmembrane region" description="Helical" evidence="5">
    <location>
        <begin position="826"/>
        <end position="844"/>
    </location>
</feature>
<feature type="transmembrane region" description="Helical" evidence="5">
    <location>
        <begin position="736"/>
        <end position="758"/>
    </location>
</feature>
<dbReference type="PROSITE" id="PS00216">
    <property type="entry name" value="SUGAR_TRANSPORT_1"/>
    <property type="match status" value="1"/>
</dbReference>
<dbReference type="RefSeq" id="XP_049308696.1">
    <property type="nucleotide sequence ID" value="XM_049452739.1"/>
</dbReference>